<dbReference type="InterPro" id="IPR017853">
    <property type="entry name" value="GH"/>
</dbReference>
<keyword evidence="5" id="KW-0378">Hydrolase</keyword>
<name>A0AAW2GDY7_9HYME</name>
<proteinExistence type="inferred from homology"/>
<accession>A0AAW2GDY7</accession>
<sequence>MTGITSKLDYFVESGVGAIWLSPINRSPMVDFGYDVADFKDIDEIFGKLIDFENLIEKAKKIGLKVILDLVPNHTSDEHYWFQMSLNRTGKYKDYYIWADGKKNNQPPNNWISVFGGPAWSFSKMRNQWYFHQFHERQPDLNYSNPYVQEEMRVSVVIYKVKLCKNLMQRSQSLNRAYLFLCRTGNYHVLVKKRHLWISRRRGAAYFRNELHFGRTSK</sequence>
<dbReference type="InterPro" id="IPR045857">
    <property type="entry name" value="O16G_dom_2"/>
</dbReference>
<dbReference type="SUPFAM" id="SSF51445">
    <property type="entry name" value="(Trans)glycosidases"/>
    <property type="match status" value="1"/>
</dbReference>
<dbReference type="InterPro" id="IPR006047">
    <property type="entry name" value="GH13_cat_dom"/>
</dbReference>
<dbReference type="Proteomes" id="UP001430953">
    <property type="component" value="Unassembled WGS sequence"/>
</dbReference>
<gene>
    <name evidence="7" type="ORF">PUN28_004517</name>
</gene>
<evidence type="ECO:0000256" key="3">
    <source>
        <dbReference type="ARBA" id="ARBA00012741"/>
    </source>
</evidence>
<dbReference type="EC" id="3.2.1.20" evidence="3"/>
<comment type="caution">
    <text evidence="7">The sequence shown here is derived from an EMBL/GenBank/DDBJ whole genome shotgun (WGS) entry which is preliminary data.</text>
</comment>
<dbReference type="Gene3D" id="3.90.400.10">
    <property type="entry name" value="Oligo-1,6-glucosidase, Domain 2"/>
    <property type="match status" value="1"/>
</dbReference>
<dbReference type="Gene3D" id="3.20.20.80">
    <property type="entry name" value="Glycosidases"/>
    <property type="match status" value="1"/>
</dbReference>
<dbReference type="AlphaFoldDB" id="A0AAW2GDY7"/>
<evidence type="ECO:0000256" key="2">
    <source>
        <dbReference type="ARBA" id="ARBA00008061"/>
    </source>
</evidence>
<dbReference type="GO" id="GO:0004558">
    <property type="term" value="F:alpha-1,4-glucosidase activity"/>
    <property type="evidence" value="ECO:0007669"/>
    <property type="project" value="UniProtKB-EC"/>
</dbReference>
<evidence type="ECO:0000256" key="1">
    <source>
        <dbReference type="ARBA" id="ARBA00001657"/>
    </source>
</evidence>
<comment type="similarity">
    <text evidence="2">Belongs to the glycosyl hydrolase 13 family.</text>
</comment>
<evidence type="ECO:0000256" key="4">
    <source>
        <dbReference type="ARBA" id="ARBA00023180"/>
    </source>
</evidence>
<reference evidence="7 8" key="1">
    <citation type="submission" date="2023-03" db="EMBL/GenBank/DDBJ databases">
        <title>High recombination rates correlate with genetic variation in Cardiocondyla obscurior ants.</title>
        <authorList>
            <person name="Errbii M."/>
        </authorList>
    </citation>
    <scope>NUCLEOTIDE SEQUENCE [LARGE SCALE GENOMIC DNA]</scope>
    <source>
        <strain evidence="7">Alpha-2009</strain>
        <tissue evidence="7">Whole body</tissue>
    </source>
</reference>
<dbReference type="GO" id="GO:0005975">
    <property type="term" value="P:carbohydrate metabolic process"/>
    <property type="evidence" value="ECO:0007669"/>
    <property type="project" value="InterPro"/>
</dbReference>
<protein>
    <recommendedName>
        <fullName evidence="3">alpha-glucosidase</fullName>
        <ecNumber evidence="3">3.2.1.20</ecNumber>
    </recommendedName>
</protein>
<dbReference type="PANTHER" id="PTHR10357">
    <property type="entry name" value="ALPHA-AMYLASE FAMILY MEMBER"/>
    <property type="match status" value="1"/>
</dbReference>
<dbReference type="Pfam" id="PF00128">
    <property type="entry name" value="Alpha-amylase"/>
    <property type="match status" value="1"/>
</dbReference>
<organism evidence="7 8">
    <name type="scientific">Cardiocondyla obscurior</name>
    <dbReference type="NCBI Taxonomy" id="286306"/>
    <lineage>
        <taxon>Eukaryota</taxon>
        <taxon>Metazoa</taxon>
        <taxon>Ecdysozoa</taxon>
        <taxon>Arthropoda</taxon>
        <taxon>Hexapoda</taxon>
        <taxon>Insecta</taxon>
        <taxon>Pterygota</taxon>
        <taxon>Neoptera</taxon>
        <taxon>Endopterygota</taxon>
        <taxon>Hymenoptera</taxon>
        <taxon>Apocrita</taxon>
        <taxon>Aculeata</taxon>
        <taxon>Formicoidea</taxon>
        <taxon>Formicidae</taxon>
        <taxon>Myrmicinae</taxon>
        <taxon>Cardiocondyla</taxon>
    </lineage>
</organism>
<dbReference type="SMART" id="SM00642">
    <property type="entry name" value="Aamy"/>
    <property type="match status" value="1"/>
</dbReference>
<feature type="domain" description="Glycosyl hydrolase family 13 catalytic" evidence="6">
    <location>
        <begin position="1"/>
        <end position="215"/>
    </location>
</feature>
<evidence type="ECO:0000313" key="7">
    <source>
        <dbReference type="EMBL" id="KAL0125456.1"/>
    </source>
</evidence>
<evidence type="ECO:0000259" key="6">
    <source>
        <dbReference type="SMART" id="SM00642"/>
    </source>
</evidence>
<dbReference type="EMBL" id="JADYXP020000004">
    <property type="protein sequence ID" value="KAL0125456.1"/>
    <property type="molecule type" value="Genomic_DNA"/>
</dbReference>
<keyword evidence="4" id="KW-0325">Glycoprotein</keyword>
<evidence type="ECO:0000313" key="8">
    <source>
        <dbReference type="Proteomes" id="UP001430953"/>
    </source>
</evidence>
<comment type="catalytic activity">
    <reaction evidence="1">
        <text>Hydrolysis of terminal, non-reducing (1-&gt;4)-linked alpha-D-glucose residues with release of alpha-D-glucose.</text>
        <dbReference type="EC" id="3.2.1.20"/>
    </reaction>
</comment>
<keyword evidence="8" id="KW-1185">Reference proteome</keyword>
<evidence type="ECO:0000256" key="5">
    <source>
        <dbReference type="ARBA" id="ARBA00023295"/>
    </source>
</evidence>
<dbReference type="FunFam" id="3.90.400.10:FF:000001">
    <property type="entry name" value="Maltase A3, isoform A"/>
    <property type="match status" value="1"/>
</dbReference>
<dbReference type="PANTHER" id="PTHR10357:SF179">
    <property type="entry name" value="NEUTRAL AND BASIC AMINO ACID TRANSPORT PROTEIN RBAT"/>
    <property type="match status" value="1"/>
</dbReference>
<keyword evidence="5" id="KW-0326">Glycosidase</keyword>